<protein>
    <submittedName>
        <fullName evidence="2">Uncharacterized protein</fullName>
    </submittedName>
</protein>
<dbReference type="EMBL" id="KN847318">
    <property type="protein sequence ID" value="KIW59155.1"/>
    <property type="molecule type" value="Genomic_DNA"/>
</dbReference>
<dbReference type="STRING" id="348802.A0A0D2EWL2"/>
<evidence type="ECO:0000313" key="3">
    <source>
        <dbReference type="Proteomes" id="UP000054342"/>
    </source>
</evidence>
<dbReference type="AlphaFoldDB" id="A0A0D2EWL2"/>
<evidence type="ECO:0000256" key="1">
    <source>
        <dbReference type="SAM" id="MobiDB-lite"/>
    </source>
</evidence>
<feature type="region of interest" description="Disordered" evidence="1">
    <location>
        <begin position="1"/>
        <end position="35"/>
    </location>
</feature>
<accession>A0A0D2EWL2</accession>
<proteinExistence type="predicted"/>
<reference evidence="2 3" key="1">
    <citation type="submission" date="2015-01" db="EMBL/GenBank/DDBJ databases">
        <title>The Genome Sequence of Exophiala xenobiotica CBS118157.</title>
        <authorList>
            <consortium name="The Broad Institute Genomics Platform"/>
            <person name="Cuomo C."/>
            <person name="de Hoog S."/>
            <person name="Gorbushina A."/>
            <person name="Stielow B."/>
            <person name="Teixiera M."/>
            <person name="Abouelleil A."/>
            <person name="Chapman S.B."/>
            <person name="Priest M."/>
            <person name="Young S.K."/>
            <person name="Wortman J."/>
            <person name="Nusbaum C."/>
            <person name="Birren B."/>
        </authorList>
    </citation>
    <scope>NUCLEOTIDE SEQUENCE [LARGE SCALE GENOMIC DNA]</scope>
    <source>
        <strain evidence="2 3">CBS 118157</strain>
    </source>
</reference>
<gene>
    <name evidence="2" type="ORF">PV05_03628</name>
</gene>
<evidence type="ECO:0000313" key="2">
    <source>
        <dbReference type="EMBL" id="KIW59155.1"/>
    </source>
</evidence>
<dbReference type="HOGENOM" id="CLU_1652169_0_0_1"/>
<dbReference type="Proteomes" id="UP000054342">
    <property type="component" value="Unassembled WGS sequence"/>
</dbReference>
<sequence length="160" mass="17864">MATLRRKASSDLPRDTKRHRPLANTTPVSGGVDELVPAQERPPATLLGVLSLYPVSDHFWSTLPPESPIALSQTCHQMRDAFQRRWNVDQRLRRFVKNPTGLRSQLGKHGALISGGFALQLFAQTCWLESDWDIFVEQGTAAADLHLPSARGEVSPEVQW</sequence>
<name>A0A0D2EWL2_9EURO</name>
<dbReference type="GeneID" id="25325536"/>
<dbReference type="OrthoDB" id="10025998at2759"/>
<keyword evidence="3" id="KW-1185">Reference proteome</keyword>
<dbReference type="RefSeq" id="XP_013319739.1">
    <property type="nucleotide sequence ID" value="XM_013464285.1"/>
</dbReference>
<organism evidence="2 3">
    <name type="scientific">Exophiala xenobiotica</name>
    <dbReference type="NCBI Taxonomy" id="348802"/>
    <lineage>
        <taxon>Eukaryota</taxon>
        <taxon>Fungi</taxon>
        <taxon>Dikarya</taxon>
        <taxon>Ascomycota</taxon>
        <taxon>Pezizomycotina</taxon>
        <taxon>Eurotiomycetes</taxon>
        <taxon>Chaetothyriomycetidae</taxon>
        <taxon>Chaetothyriales</taxon>
        <taxon>Herpotrichiellaceae</taxon>
        <taxon>Exophiala</taxon>
    </lineage>
</organism>